<dbReference type="OrthoDB" id="5413827at2759"/>
<name>A0A6A6IQR9_9PLEO</name>
<proteinExistence type="predicted"/>
<evidence type="ECO:0000259" key="2">
    <source>
        <dbReference type="Pfam" id="PF24864"/>
    </source>
</evidence>
<feature type="compositionally biased region" description="Basic residues" evidence="1">
    <location>
        <begin position="1"/>
        <end position="14"/>
    </location>
</feature>
<evidence type="ECO:0000313" key="4">
    <source>
        <dbReference type="Proteomes" id="UP000800094"/>
    </source>
</evidence>
<dbReference type="EMBL" id="ML987191">
    <property type="protein sequence ID" value="KAF2252801.1"/>
    <property type="molecule type" value="Genomic_DNA"/>
</dbReference>
<feature type="compositionally biased region" description="Basic residues" evidence="1">
    <location>
        <begin position="25"/>
        <end position="39"/>
    </location>
</feature>
<feature type="region of interest" description="Disordered" evidence="1">
    <location>
        <begin position="1"/>
        <end position="39"/>
    </location>
</feature>
<dbReference type="RefSeq" id="XP_033687805.1">
    <property type="nucleotide sequence ID" value="XM_033823264.1"/>
</dbReference>
<evidence type="ECO:0000256" key="1">
    <source>
        <dbReference type="SAM" id="MobiDB-lite"/>
    </source>
</evidence>
<dbReference type="InterPro" id="IPR056632">
    <property type="entry name" value="DUF7730"/>
</dbReference>
<organism evidence="3 4">
    <name type="scientific">Trematosphaeria pertusa</name>
    <dbReference type="NCBI Taxonomy" id="390896"/>
    <lineage>
        <taxon>Eukaryota</taxon>
        <taxon>Fungi</taxon>
        <taxon>Dikarya</taxon>
        <taxon>Ascomycota</taxon>
        <taxon>Pezizomycotina</taxon>
        <taxon>Dothideomycetes</taxon>
        <taxon>Pleosporomycetidae</taxon>
        <taxon>Pleosporales</taxon>
        <taxon>Massarineae</taxon>
        <taxon>Trematosphaeriaceae</taxon>
        <taxon>Trematosphaeria</taxon>
    </lineage>
</organism>
<dbReference type="AlphaFoldDB" id="A0A6A6IQR9"/>
<dbReference type="Proteomes" id="UP000800094">
    <property type="component" value="Unassembled WGS sequence"/>
</dbReference>
<sequence>MAPRKHVKTAKAKGSRPVIDPSNRVAKKRASGAPPKHKNGLLNVAVSESSELMKIAKQNSLQSPLLCLPPEIRNKIWRYALGGYQIDIRGHCSRSARKAPKLLFDTRPMATRYPVQWNYIRPTFLLHKICRQMYVETSPLIYTLNTFTFNNVDTMDRWIKDRAPGQLRLVTSVDVPMEYMRLYHLGFRKKFCAKFPGIKRIGVDILVPYFSRYMSETLEESKARILRKIKEWEGEHVEVEWHWGPNGRPSALRYE</sequence>
<evidence type="ECO:0000313" key="3">
    <source>
        <dbReference type="EMBL" id="KAF2252801.1"/>
    </source>
</evidence>
<feature type="domain" description="DUF7730" evidence="2">
    <location>
        <begin position="61"/>
        <end position="161"/>
    </location>
</feature>
<reference evidence="3" key="1">
    <citation type="journal article" date="2020" name="Stud. Mycol.">
        <title>101 Dothideomycetes genomes: a test case for predicting lifestyles and emergence of pathogens.</title>
        <authorList>
            <person name="Haridas S."/>
            <person name="Albert R."/>
            <person name="Binder M."/>
            <person name="Bloem J."/>
            <person name="Labutti K."/>
            <person name="Salamov A."/>
            <person name="Andreopoulos B."/>
            <person name="Baker S."/>
            <person name="Barry K."/>
            <person name="Bills G."/>
            <person name="Bluhm B."/>
            <person name="Cannon C."/>
            <person name="Castanera R."/>
            <person name="Culley D."/>
            <person name="Daum C."/>
            <person name="Ezra D."/>
            <person name="Gonzalez J."/>
            <person name="Henrissat B."/>
            <person name="Kuo A."/>
            <person name="Liang C."/>
            <person name="Lipzen A."/>
            <person name="Lutzoni F."/>
            <person name="Magnuson J."/>
            <person name="Mondo S."/>
            <person name="Nolan M."/>
            <person name="Ohm R."/>
            <person name="Pangilinan J."/>
            <person name="Park H.-J."/>
            <person name="Ramirez L."/>
            <person name="Alfaro M."/>
            <person name="Sun H."/>
            <person name="Tritt A."/>
            <person name="Yoshinaga Y."/>
            <person name="Zwiers L.-H."/>
            <person name="Turgeon B."/>
            <person name="Goodwin S."/>
            <person name="Spatafora J."/>
            <person name="Crous P."/>
            <person name="Grigoriev I."/>
        </authorList>
    </citation>
    <scope>NUCLEOTIDE SEQUENCE</scope>
    <source>
        <strain evidence="3">CBS 122368</strain>
    </source>
</reference>
<dbReference type="GeneID" id="54576594"/>
<keyword evidence="4" id="KW-1185">Reference proteome</keyword>
<dbReference type="Pfam" id="PF24864">
    <property type="entry name" value="DUF7730"/>
    <property type="match status" value="1"/>
</dbReference>
<protein>
    <recommendedName>
        <fullName evidence="2">DUF7730 domain-containing protein</fullName>
    </recommendedName>
</protein>
<accession>A0A6A6IQR9</accession>
<dbReference type="PANTHER" id="PTHR38790">
    <property type="entry name" value="2EXR DOMAIN-CONTAINING PROTEIN-RELATED"/>
    <property type="match status" value="1"/>
</dbReference>
<gene>
    <name evidence="3" type="ORF">BU26DRAFT_418699</name>
</gene>
<dbReference type="PANTHER" id="PTHR38790:SF4">
    <property type="entry name" value="2EXR DOMAIN-CONTAINING PROTEIN"/>
    <property type="match status" value="1"/>
</dbReference>